<name>A0ABT3T0W9_9GAMM</name>
<protein>
    <submittedName>
        <fullName evidence="1">Uncharacterized protein</fullName>
    </submittedName>
</protein>
<reference evidence="1" key="1">
    <citation type="submission" date="2019-02" db="EMBL/GenBank/DDBJ databases">
        <authorList>
            <person name="Li S.-H."/>
        </authorList>
    </citation>
    <scope>NUCLEOTIDE SEQUENCE</scope>
    <source>
        <strain evidence="1">IMCC8485</strain>
    </source>
</reference>
<gene>
    <name evidence="1" type="ORF">EYC87_18020</name>
</gene>
<dbReference type="RefSeq" id="WP_279254120.1">
    <property type="nucleotide sequence ID" value="NZ_SHNP01000008.1"/>
</dbReference>
<comment type="caution">
    <text evidence="1">The sequence shown here is derived from an EMBL/GenBank/DDBJ whole genome shotgun (WGS) entry which is preliminary data.</text>
</comment>
<proteinExistence type="predicted"/>
<evidence type="ECO:0000313" key="1">
    <source>
        <dbReference type="EMBL" id="MCX2975481.1"/>
    </source>
</evidence>
<organism evidence="1 2">
    <name type="scientific">Candidatus Seongchinamella marina</name>
    <dbReference type="NCBI Taxonomy" id="2518990"/>
    <lineage>
        <taxon>Bacteria</taxon>
        <taxon>Pseudomonadati</taxon>
        <taxon>Pseudomonadota</taxon>
        <taxon>Gammaproteobacteria</taxon>
        <taxon>Cellvibrionales</taxon>
        <taxon>Halieaceae</taxon>
        <taxon>Seongchinamella</taxon>
    </lineage>
</organism>
<dbReference type="Proteomes" id="UP001143307">
    <property type="component" value="Unassembled WGS sequence"/>
</dbReference>
<accession>A0ABT3T0W9</accession>
<dbReference type="EMBL" id="SHNP01000008">
    <property type="protein sequence ID" value="MCX2975481.1"/>
    <property type="molecule type" value="Genomic_DNA"/>
</dbReference>
<sequence length="128" mass="13699">MATPVTFGSLLEIDGVTSAVRWREAVPGKGAVSPPLLLEFIGDMTKDRASRLMAHAEAAGLAVFGISQLSYHRAPQDKSVVYPLDAYYVHSMNGSVVASINRVGVLLDNAVNTDIQGLIQKMNLVDNS</sequence>
<evidence type="ECO:0000313" key="2">
    <source>
        <dbReference type="Proteomes" id="UP001143307"/>
    </source>
</evidence>
<keyword evidence="2" id="KW-1185">Reference proteome</keyword>